<feature type="domain" description="Pirin C-terminal" evidence="5">
    <location>
        <begin position="185"/>
        <end position="289"/>
    </location>
</feature>
<evidence type="ECO:0000259" key="4">
    <source>
        <dbReference type="Pfam" id="PF02678"/>
    </source>
</evidence>
<dbReference type="InterPro" id="IPR003829">
    <property type="entry name" value="Pirin_N_dom"/>
</dbReference>
<dbReference type="Gene3D" id="2.60.120.10">
    <property type="entry name" value="Jelly Rolls"/>
    <property type="match status" value="2"/>
</dbReference>
<evidence type="ECO:0000256" key="3">
    <source>
        <dbReference type="RuleBase" id="RU003457"/>
    </source>
</evidence>
<feature type="binding site" evidence="2">
    <location>
        <position position="69"/>
    </location>
    <ligand>
        <name>Fe cation</name>
        <dbReference type="ChEBI" id="CHEBI:24875"/>
    </ligand>
</feature>
<dbReference type="Pfam" id="PF02678">
    <property type="entry name" value="Pirin"/>
    <property type="match status" value="1"/>
</dbReference>
<evidence type="ECO:0000256" key="2">
    <source>
        <dbReference type="PIRSR" id="PIRSR006232-1"/>
    </source>
</evidence>
<dbReference type="EMBL" id="JAAGLU010000015">
    <property type="protein sequence ID" value="NEC88054.1"/>
    <property type="molecule type" value="Genomic_DNA"/>
</dbReference>
<evidence type="ECO:0000259" key="5">
    <source>
        <dbReference type="Pfam" id="PF05726"/>
    </source>
</evidence>
<protein>
    <submittedName>
        <fullName evidence="6">Pirin family protein</fullName>
    </submittedName>
</protein>
<name>A0A6B3BUJ8_9ACTN</name>
<accession>A0A6B3BUJ8</accession>
<keyword evidence="2" id="KW-0479">Metal-binding</keyword>
<dbReference type="CDD" id="cd02247">
    <property type="entry name" value="cupin_pirin_C"/>
    <property type="match status" value="1"/>
</dbReference>
<dbReference type="PANTHER" id="PTHR13903:SF8">
    <property type="entry name" value="PIRIN"/>
    <property type="match status" value="1"/>
</dbReference>
<dbReference type="InterPro" id="IPR011051">
    <property type="entry name" value="RmlC_Cupin_sf"/>
</dbReference>
<dbReference type="PIRSF" id="PIRSF006232">
    <property type="entry name" value="Pirin"/>
    <property type="match status" value="1"/>
</dbReference>
<proteinExistence type="inferred from homology"/>
<dbReference type="SUPFAM" id="SSF51182">
    <property type="entry name" value="RmlC-like cupins"/>
    <property type="match status" value="1"/>
</dbReference>
<dbReference type="GO" id="GO:0046872">
    <property type="term" value="F:metal ion binding"/>
    <property type="evidence" value="ECO:0007669"/>
    <property type="project" value="UniProtKB-KW"/>
</dbReference>
<keyword evidence="2" id="KW-0408">Iron</keyword>
<dbReference type="CDD" id="cd02909">
    <property type="entry name" value="cupin_pirin_N"/>
    <property type="match status" value="1"/>
</dbReference>
<feature type="binding site" evidence="2">
    <location>
        <position position="113"/>
    </location>
    <ligand>
        <name>Fe cation</name>
        <dbReference type="ChEBI" id="CHEBI:24875"/>
    </ligand>
</feature>
<comment type="cofactor">
    <cofactor evidence="2">
        <name>Fe cation</name>
        <dbReference type="ChEBI" id="CHEBI:24875"/>
    </cofactor>
    <text evidence="2">Binds 1 Fe cation per subunit.</text>
</comment>
<evidence type="ECO:0000313" key="6">
    <source>
        <dbReference type="EMBL" id="NEC88054.1"/>
    </source>
</evidence>
<sequence>MNDRSAEPDTISGTTRRCAPQRVGGVLHKGPSPQVDDSAFVLAPGDLTESDPFVLLDQAWFSRVGFDWHPHRGFETVTFVVEGHLEHHDNAGGHGVLGPGDLQWVTAGSGVIHAELAYERKPVQTLQLWLNLPRAQKMTPPRYQNLRADSMPLVKGPGARVRVFAGDVNGVHGPAETVHPATVAHGRYEQGGHFVHEIPGEHNGFLYVITGALLVGPDRMPVEAGHTAWFPPGDPGLTGVEVRATEKAEAIMYTGLPIGEPAIAHGPFVMNDQQGIVQAIKDYQNGEFGPIPEGR</sequence>
<dbReference type="RefSeq" id="WP_164316170.1">
    <property type="nucleotide sequence ID" value="NZ_JAAGLU010000015.1"/>
</dbReference>
<gene>
    <name evidence="6" type="ORF">G3I71_20005</name>
</gene>
<organism evidence="6">
    <name type="scientific">Streptomyces sp. SID12501</name>
    <dbReference type="NCBI Taxonomy" id="2706042"/>
    <lineage>
        <taxon>Bacteria</taxon>
        <taxon>Bacillati</taxon>
        <taxon>Actinomycetota</taxon>
        <taxon>Actinomycetes</taxon>
        <taxon>Kitasatosporales</taxon>
        <taxon>Streptomycetaceae</taxon>
        <taxon>Streptomyces</taxon>
    </lineage>
</organism>
<dbReference type="InterPro" id="IPR008778">
    <property type="entry name" value="Pirin_C_dom"/>
</dbReference>
<reference evidence="6" key="1">
    <citation type="submission" date="2020-01" db="EMBL/GenBank/DDBJ databases">
        <title>Insect and environment-associated Actinomycetes.</title>
        <authorList>
            <person name="Currrie C."/>
            <person name="Chevrette M."/>
            <person name="Carlson C."/>
            <person name="Stubbendieck R."/>
            <person name="Wendt-Pienkowski E."/>
        </authorList>
    </citation>
    <scope>NUCLEOTIDE SEQUENCE</scope>
    <source>
        <strain evidence="6">SID12501</strain>
    </source>
</reference>
<feature type="domain" description="Pirin N-terminal" evidence="4">
    <location>
        <begin position="51"/>
        <end position="130"/>
    </location>
</feature>
<dbReference type="Pfam" id="PF05726">
    <property type="entry name" value="Pirin_C"/>
    <property type="match status" value="1"/>
</dbReference>
<evidence type="ECO:0000256" key="1">
    <source>
        <dbReference type="ARBA" id="ARBA00008416"/>
    </source>
</evidence>
<feature type="binding site" evidence="2">
    <location>
        <position position="115"/>
    </location>
    <ligand>
        <name>Fe cation</name>
        <dbReference type="ChEBI" id="CHEBI:24875"/>
    </ligand>
</feature>
<comment type="similarity">
    <text evidence="1 3">Belongs to the pirin family.</text>
</comment>
<comment type="caution">
    <text evidence="6">The sequence shown here is derived from an EMBL/GenBank/DDBJ whole genome shotgun (WGS) entry which is preliminary data.</text>
</comment>
<dbReference type="PANTHER" id="PTHR13903">
    <property type="entry name" value="PIRIN-RELATED"/>
    <property type="match status" value="1"/>
</dbReference>
<dbReference type="InterPro" id="IPR014710">
    <property type="entry name" value="RmlC-like_jellyroll"/>
</dbReference>
<dbReference type="InterPro" id="IPR012093">
    <property type="entry name" value="Pirin"/>
</dbReference>
<feature type="binding site" evidence="2">
    <location>
        <position position="71"/>
    </location>
    <ligand>
        <name>Fe cation</name>
        <dbReference type="ChEBI" id="CHEBI:24875"/>
    </ligand>
</feature>
<dbReference type="AlphaFoldDB" id="A0A6B3BUJ8"/>